<evidence type="ECO:0000313" key="1">
    <source>
        <dbReference type="EMBL" id="RED83283.1"/>
    </source>
</evidence>
<name>A0A3D9KAI5_9BACL</name>
<sequence length="93" mass="10797">MEKRNNHYIPQFYLKEFLDQRVNPPREPSVWVYDKHQGMLKQKGTHNVANLNGYYDLKLITGAITTVVEDYFSKSIEAPSSAVLKKITNQILN</sequence>
<keyword evidence="2" id="KW-1185">Reference proteome</keyword>
<dbReference type="AlphaFoldDB" id="A0A3D9KAI5"/>
<dbReference type="EMBL" id="QRDZ01000008">
    <property type="protein sequence ID" value="RED83283.1"/>
    <property type="molecule type" value="Genomic_DNA"/>
</dbReference>
<dbReference type="Pfam" id="PF14022">
    <property type="entry name" value="DUF4238"/>
    <property type="match status" value="1"/>
</dbReference>
<dbReference type="Proteomes" id="UP000256977">
    <property type="component" value="Unassembled WGS sequence"/>
</dbReference>
<dbReference type="OrthoDB" id="9148269at2"/>
<proteinExistence type="predicted"/>
<comment type="caution">
    <text evidence="1">The sequence shown here is derived from an EMBL/GenBank/DDBJ whole genome shotgun (WGS) entry which is preliminary data.</text>
</comment>
<protein>
    <submittedName>
        <fullName evidence="1">Uncharacterized protein DUF4238</fullName>
    </submittedName>
</protein>
<gene>
    <name evidence="1" type="ORF">DFP98_108126</name>
</gene>
<accession>A0A3D9KAI5</accession>
<evidence type="ECO:0000313" key="2">
    <source>
        <dbReference type="Proteomes" id="UP000256977"/>
    </source>
</evidence>
<reference evidence="1 2" key="1">
    <citation type="submission" date="2018-07" db="EMBL/GenBank/DDBJ databases">
        <title>Genomic Encyclopedia of Type Strains, Phase III (KMG-III): the genomes of soil and plant-associated and newly described type strains.</title>
        <authorList>
            <person name="Whitman W."/>
        </authorList>
    </citation>
    <scope>NUCLEOTIDE SEQUENCE [LARGE SCALE GENOMIC DNA]</scope>
    <source>
        <strain evidence="1 2">CECT 7287</strain>
    </source>
</reference>
<organism evidence="1 2">
    <name type="scientific">Cohnella phaseoli</name>
    <dbReference type="NCBI Taxonomy" id="456490"/>
    <lineage>
        <taxon>Bacteria</taxon>
        <taxon>Bacillati</taxon>
        <taxon>Bacillota</taxon>
        <taxon>Bacilli</taxon>
        <taxon>Bacillales</taxon>
        <taxon>Paenibacillaceae</taxon>
        <taxon>Cohnella</taxon>
    </lineage>
</organism>
<dbReference type="RefSeq" id="WP_116060888.1">
    <property type="nucleotide sequence ID" value="NZ_QRDZ01000008.1"/>
</dbReference>
<dbReference type="InterPro" id="IPR025332">
    <property type="entry name" value="DUF4238"/>
</dbReference>